<sequence length="78" mass="8974">MGNYQICDFCGNLTEKNYIKMCADCEEMYNKIRSIVEVHPDTIVLDLSNQTGISVSRILSFVRNGYFTMKEGNVEVRK</sequence>
<comment type="caution">
    <text evidence="1">The sequence shown here is derived from an EMBL/GenBank/DDBJ whole genome shotgun (WGS) entry which is preliminary data.</text>
</comment>
<gene>
    <name evidence="1" type="ORF">GCM10008013_19350</name>
</gene>
<evidence type="ECO:0000313" key="2">
    <source>
        <dbReference type="Proteomes" id="UP000659344"/>
    </source>
</evidence>
<accession>A0ABQ1YEI2</accession>
<reference evidence="2" key="1">
    <citation type="journal article" date="2019" name="Int. J. Syst. Evol. Microbiol.">
        <title>The Global Catalogue of Microorganisms (GCM) 10K type strain sequencing project: providing services to taxonomists for standard genome sequencing and annotation.</title>
        <authorList>
            <consortium name="The Broad Institute Genomics Platform"/>
            <consortium name="The Broad Institute Genome Sequencing Center for Infectious Disease"/>
            <person name="Wu L."/>
            <person name="Ma J."/>
        </authorList>
    </citation>
    <scope>NUCLEOTIDE SEQUENCE [LARGE SCALE GENOMIC DNA]</scope>
    <source>
        <strain evidence="2">CGMCC 1.12769</strain>
    </source>
</reference>
<evidence type="ECO:0008006" key="3">
    <source>
        <dbReference type="Google" id="ProtNLM"/>
    </source>
</evidence>
<dbReference type="Proteomes" id="UP000659344">
    <property type="component" value="Unassembled WGS sequence"/>
</dbReference>
<evidence type="ECO:0000313" key="1">
    <source>
        <dbReference type="EMBL" id="GGH21443.1"/>
    </source>
</evidence>
<keyword evidence="2" id="KW-1185">Reference proteome</keyword>
<organism evidence="1 2">
    <name type="scientific">Paenibacillus segetis</name>
    <dbReference type="NCBI Taxonomy" id="1325360"/>
    <lineage>
        <taxon>Bacteria</taxon>
        <taxon>Bacillati</taxon>
        <taxon>Bacillota</taxon>
        <taxon>Bacilli</taxon>
        <taxon>Bacillales</taxon>
        <taxon>Paenibacillaceae</taxon>
        <taxon>Paenibacillus</taxon>
    </lineage>
</organism>
<protein>
    <recommendedName>
        <fullName evidence="3">Flagellar operon protein TIGR03826</fullName>
    </recommendedName>
</protein>
<dbReference type="EMBL" id="BMFT01000001">
    <property type="protein sequence ID" value="GGH21443.1"/>
    <property type="molecule type" value="Genomic_DNA"/>
</dbReference>
<name>A0ABQ1YEI2_9BACL</name>
<proteinExistence type="predicted"/>
<dbReference type="RefSeq" id="WP_188538117.1">
    <property type="nucleotide sequence ID" value="NZ_BMFT01000001.1"/>
</dbReference>